<sequence length="613" mass="67331">MSVTMAKRETGSTSPVVRQIDKQFLVCSICLDHYHNPKVLPCLHTFCEKCLQNYIPPQSLTLSCPVCRQTSILPEKGVAALQNNFFITNLMEVLQRDPECSRPEACNVLESASAATACQPLSCPNHEGKVMEFYCESCETAMCLECTEGEHREHVTVPLRDVLEQHKSALKNQLDAVRNRLPQLTAAIELVNEISKQLTERKNDAHPHENGHLECQVETDGLRRSIQNLGVLITTGAVGHTSVATGEGLRHALVSQHTTVTVTTKDKDGELVKTGNADLRAEIVSADGACTEAEVVDNKNGTYEVGYTIRSEGEFTFSLLLYEQPVRGSPFRLRAVKPSDVLQSPDDVKRRVKSPSGGGGHVRQKAVRRPSSMYSTTKKKENPIEDELIYRVGTRGRDKGEFTNLQGISTSSNGRIVVADSNNQCIQVFSNDGQFKMRFGVRGRSPGQLQRPTGVTVDMNGDIIVADYDNRWISIFSSDGKFKNKIGAGRLMGPKGVAVDKNGHIITVDNKACCVFIFQSNGKLVTKFGARGTSDRHFAGPHFVAVNNKNEIVVTDFHNHSVKVFDSSGSFLSYINTSADPLYGPQGLALTSDGHVAVADSGNHCFKVYRYLQ</sequence>
<keyword evidence="2" id="KW-1185">Reference proteome</keyword>
<organism evidence="1 2">
    <name type="scientific">Nibea albiflora</name>
    <name type="common">Yellow drum</name>
    <name type="synonym">Corvina albiflora</name>
    <dbReference type="NCBI Taxonomy" id="240163"/>
    <lineage>
        <taxon>Eukaryota</taxon>
        <taxon>Metazoa</taxon>
        <taxon>Chordata</taxon>
        <taxon>Craniata</taxon>
        <taxon>Vertebrata</taxon>
        <taxon>Euteleostomi</taxon>
        <taxon>Actinopterygii</taxon>
        <taxon>Neopterygii</taxon>
        <taxon>Teleostei</taxon>
        <taxon>Neoteleostei</taxon>
        <taxon>Acanthomorphata</taxon>
        <taxon>Eupercaria</taxon>
        <taxon>Sciaenidae</taxon>
        <taxon>Nibea</taxon>
    </lineage>
</organism>
<dbReference type="EMBL" id="CM024794">
    <property type="protein sequence ID" value="KAG8001728.1"/>
    <property type="molecule type" value="Genomic_DNA"/>
</dbReference>
<gene>
    <name evidence="1" type="primary">TRIM3</name>
    <name evidence="1" type="ORF">GBF38_003715</name>
</gene>
<evidence type="ECO:0000313" key="2">
    <source>
        <dbReference type="Proteomes" id="UP000805704"/>
    </source>
</evidence>
<proteinExistence type="predicted"/>
<dbReference type="Proteomes" id="UP000805704">
    <property type="component" value="Chromosome 6"/>
</dbReference>
<protein>
    <submittedName>
        <fullName evidence="1">Tripartite motif-containing protein 3</fullName>
    </submittedName>
</protein>
<evidence type="ECO:0000313" key="1">
    <source>
        <dbReference type="EMBL" id="KAG8001728.1"/>
    </source>
</evidence>
<comment type="caution">
    <text evidence="1">The sequence shown here is derived from an EMBL/GenBank/DDBJ whole genome shotgun (WGS) entry which is preliminary data.</text>
</comment>
<name>A0ACB7EIQ9_NIBAL</name>
<accession>A0ACB7EIQ9</accession>
<reference evidence="1" key="1">
    <citation type="submission" date="2020-04" db="EMBL/GenBank/DDBJ databases">
        <title>A chromosome-scale assembly and high-density genetic map of the yellow drum (Nibea albiflora) genome.</title>
        <authorList>
            <person name="Xu D."/>
            <person name="Zhang W."/>
            <person name="Chen R."/>
            <person name="Tan P."/>
            <person name="Wang L."/>
            <person name="Song H."/>
            <person name="Tian L."/>
            <person name="Zhu Q."/>
            <person name="Wang B."/>
        </authorList>
    </citation>
    <scope>NUCLEOTIDE SEQUENCE</scope>
    <source>
        <strain evidence="1">ZJHYS-2018</strain>
    </source>
</reference>